<reference evidence="2 3" key="2">
    <citation type="journal article" date="2016" name="Sci. Rep.">
        <title>The genome of Rhizobiales bacteria in predatory ants reveals urease gene functions but no genes for nitrogen fixation.</title>
        <authorList>
            <person name="Neuvonen M.M."/>
            <person name="Tamarit D."/>
            <person name="Naslund K."/>
            <person name="Liebig J."/>
            <person name="Feldhaar H."/>
            <person name="Moran N.A."/>
            <person name="Guy L."/>
            <person name="Andersson S.G."/>
        </authorList>
    </citation>
    <scope>NUCLEOTIDE SEQUENCE [LARGE SCALE GENOMIC DNA]</scope>
    <source>
        <strain evidence="2 3">Hsal</strain>
    </source>
</reference>
<organism evidence="2 3">
    <name type="scientific">Candidatus Tokpelaia hoelldobleri</name>
    <dbReference type="NCBI Taxonomy" id="1902579"/>
    <lineage>
        <taxon>Bacteria</taxon>
        <taxon>Pseudomonadati</taxon>
        <taxon>Pseudomonadota</taxon>
        <taxon>Alphaproteobacteria</taxon>
        <taxon>Hyphomicrobiales</taxon>
        <taxon>Candidatus Tokpelaia</taxon>
    </lineage>
</organism>
<reference evidence="2 3" key="1">
    <citation type="journal article" date="2010" name="Science">
        <title>Genomic comparison of the ants Camponotus floridanus and Harpegnathos saltator.</title>
        <authorList>
            <person name="Bonasio R."/>
            <person name="Zhang G."/>
            <person name="Ye C."/>
            <person name="Mutti N.S."/>
            <person name="Fang X."/>
            <person name="Qin N."/>
            <person name="Donahue G."/>
            <person name="Yang P."/>
            <person name="Li Q."/>
            <person name="Li C."/>
            <person name="Zhang P."/>
            <person name="Huang Z."/>
            <person name="Berger S.L."/>
            <person name="Reinberg D."/>
            <person name="Wang J."/>
            <person name="Liebig J."/>
        </authorList>
    </citation>
    <scope>NUCLEOTIDE SEQUENCE [LARGE SCALE GENOMIC DNA]</scope>
    <source>
        <strain evidence="2 3">Hsal</strain>
    </source>
</reference>
<protein>
    <submittedName>
        <fullName evidence="2">Invasion associated locus B family protein</fullName>
    </submittedName>
</protein>
<dbReference type="STRING" id="1902579.BHV28_11180"/>
<proteinExistence type="predicted"/>
<dbReference type="Pfam" id="PF06776">
    <property type="entry name" value="IalB"/>
    <property type="match status" value="1"/>
</dbReference>
<dbReference type="InterPro" id="IPR010642">
    <property type="entry name" value="Invasion_prot_B"/>
</dbReference>
<accession>A0A1U9JVC9</accession>
<dbReference type="InterPro" id="IPR038696">
    <property type="entry name" value="IalB_sf"/>
</dbReference>
<evidence type="ECO:0000313" key="3">
    <source>
        <dbReference type="Proteomes" id="UP000188912"/>
    </source>
</evidence>
<gene>
    <name evidence="2" type="primary">ialB</name>
    <name evidence="2" type="ORF">BHV28_11180</name>
</gene>
<feature type="chain" id="PRO_5013228187" evidence="1">
    <location>
        <begin position="25"/>
        <end position="181"/>
    </location>
</feature>
<sequence length="181" mass="19261">MKKIKTAFYGVIAGLSLYSASATAQLTAPTSLPNGANSINEQYGQWAVSCSLQNNAKLCVIGQQRYNSNGQPVMSINLQDEAGGGMTAVVVLPFGVMVSKPVVFHVDEAKNRVETSIRTCLPQGCMVSVKFDKSMISALQSGKTLNVVPRSAAQGEEEVKNLTFDLEGFGAALERLKSLGK</sequence>
<evidence type="ECO:0000313" key="2">
    <source>
        <dbReference type="EMBL" id="AQS41806.1"/>
    </source>
</evidence>
<dbReference type="EMBL" id="CP017315">
    <property type="protein sequence ID" value="AQS41806.1"/>
    <property type="molecule type" value="Genomic_DNA"/>
</dbReference>
<dbReference type="Gene3D" id="2.60.40.1880">
    <property type="entry name" value="Invasion associated locus B (IalB) protein"/>
    <property type="match status" value="1"/>
</dbReference>
<keyword evidence="1" id="KW-0732">Signal</keyword>
<evidence type="ECO:0000256" key="1">
    <source>
        <dbReference type="SAM" id="SignalP"/>
    </source>
</evidence>
<feature type="signal peptide" evidence="1">
    <location>
        <begin position="1"/>
        <end position="24"/>
    </location>
</feature>
<dbReference type="AlphaFoldDB" id="A0A1U9JVC9"/>
<name>A0A1U9JVC9_9HYPH</name>
<dbReference type="KEGG" id="thd:BHV28_11180"/>
<dbReference type="Proteomes" id="UP000188912">
    <property type="component" value="Chromosome"/>
</dbReference>
<keyword evidence="3" id="KW-1185">Reference proteome</keyword>